<proteinExistence type="inferred from homology"/>
<name>A0ABM0GMD5_SACKO</name>
<reference evidence="8" key="1">
    <citation type="submission" date="2025-08" db="UniProtKB">
        <authorList>
            <consortium name="RefSeq"/>
        </authorList>
    </citation>
    <scope>IDENTIFICATION</scope>
    <source>
        <tissue evidence="8">Testes</tissue>
    </source>
</reference>
<evidence type="ECO:0000256" key="1">
    <source>
        <dbReference type="ARBA" id="ARBA00004141"/>
    </source>
</evidence>
<evidence type="ECO:0000256" key="6">
    <source>
        <dbReference type="SAM" id="Phobius"/>
    </source>
</evidence>
<evidence type="ECO:0000256" key="4">
    <source>
        <dbReference type="ARBA" id="ARBA00022989"/>
    </source>
</evidence>
<feature type="non-terminal residue" evidence="8">
    <location>
        <position position="1"/>
    </location>
</feature>
<feature type="transmembrane region" description="Helical" evidence="6">
    <location>
        <begin position="46"/>
        <end position="69"/>
    </location>
</feature>
<feature type="transmembrane region" description="Helical" evidence="6">
    <location>
        <begin position="90"/>
        <end position="109"/>
    </location>
</feature>
<sequence length="183" mass="19688">APEEVTASNGDIQKSKEDEPLQKKQVSSVIFVVVIGDILHNISDGLAIGAAFSAGVFVGISTSIAVFCHELPHELGDFAILMNGGLSYKMALLFNSLSAMCAFIGLYIGLSIGADESARQWIFAITAGIFLYIALVDLMPEISHYQSDKPVLTFILQNMGIILGIVIMVLIAYYEEDLIISGN</sequence>
<keyword evidence="4 6" id="KW-1133">Transmembrane helix</keyword>
<dbReference type="PANTHER" id="PTHR12191:SF30">
    <property type="entry name" value="ZINC TRANSPORTER ZIP4 N-TERMINAL DOMAIN-CONTAINING PROTEIN"/>
    <property type="match status" value="1"/>
</dbReference>
<keyword evidence="5 6" id="KW-0472">Membrane</keyword>
<dbReference type="Pfam" id="PF02535">
    <property type="entry name" value="Zip"/>
    <property type="match status" value="1"/>
</dbReference>
<dbReference type="InterPro" id="IPR003689">
    <property type="entry name" value="ZIP"/>
</dbReference>
<comment type="subcellular location">
    <subcellularLocation>
        <location evidence="1">Membrane</location>
        <topology evidence="1">Multi-pass membrane protein</topology>
    </subcellularLocation>
</comment>
<keyword evidence="3 6" id="KW-0812">Transmembrane</keyword>
<feature type="transmembrane region" description="Helical" evidence="6">
    <location>
        <begin position="151"/>
        <end position="174"/>
    </location>
</feature>
<protein>
    <submittedName>
        <fullName evidence="8">Zinc transporter ZIP12-like</fullName>
    </submittedName>
</protein>
<organism evidence="7 8">
    <name type="scientific">Saccoglossus kowalevskii</name>
    <name type="common">Acorn worm</name>
    <dbReference type="NCBI Taxonomy" id="10224"/>
    <lineage>
        <taxon>Eukaryota</taxon>
        <taxon>Metazoa</taxon>
        <taxon>Hemichordata</taxon>
        <taxon>Enteropneusta</taxon>
        <taxon>Harrimaniidae</taxon>
        <taxon>Saccoglossus</taxon>
    </lineage>
</organism>
<evidence type="ECO:0000313" key="7">
    <source>
        <dbReference type="Proteomes" id="UP000694865"/>
    </source>
</evidence>
<evidence type="ECO:0000256" key="2">
    <source>
        <dbReference type="ARBA" id="ARBA00006939"/>
    </source>
</evidence>
<feature type="transmembrane region" description="Helical" evidence="6">
    <location>
        <begin position="121"/>
        <end position="139"/>
    </location>
</feature>
<dbReference type="InterPro" id="IPR050799">
    <property type="entry name" value="ZIP_Transporter"/>
</dbReference>
<dbReference type="Proteomes" id="UP000694865">
    <property type="component" value="Unplaced"/>
</dbReference>
<dbReference type="RefSeq" id="XP_002733115.1">
    <property type="nucleotide sequence ID" value="XM_002733069.1"/>
</dbReference>
<comment type="similarity">
    <text evidence="2">Belongs to the ZIP transporter (TC 2.A.5) family.</text>
</comment>
<accession>A0ABM0GMD5</accession>
<evidence type="ECO:0000313" key="8">
    <source>
        <dbReference type="RefSeq" id="XP_002733115.1"/>
    </source>
</evidence>
<evidence type="ECO:0000256" key="3">
    <source>
        <dbReference type="ARBA" id="ARBA00022692"/>
    </source>
</evidence>
<gene>
    <name evidence="8" type="primary">LOC100369756</name>
</gene>
<dbReference type="PANTHER" id="PTHR12191">
    <property type="entry name" value="SOLUTE CARRIER FAMILY 39"/>
    <property type="match status" value="1"/>
</dbReference>
<evidence type="ECO:0000256" key="5">
    <source>
        <dbReference type="ARBA" id="ARBA00023136"/>
    </source>
</evidence>
<keyword evidence="7" id="KW-1185">Reference proteome</keyword>
<dbReference type="GeneID" id="100369756"/>